<name>A0ACB8AAX9_9AGAM</name>
<gene>
    <name evidence="1" type="ORF">BJ138DRAFT_1180449</name>
</gene>
<comment type="caution">
    <text evidence="1">The sequence shown here is derived from an EMBL/GenBank/DDBJ whole genome shotgun (WGS) entry which is preliminary data.</text>
</comment>
<accession>A0ACB8AAX9</accession>
<protein>
    <submittedName>
        <fullName evidence="1">Uncharacterized protein</fullName>
    </submittedName>
</protein>
<sequence length="251" mass="28328">MALRCATSTQIMLIKIPICYLRVGPQVQEWASLDNATRESIKPSYSDAGILLIVSAFWSTDTPTTSGTDPITTANDLAAWVLEYELDGVDVDYEDLTAMNAGNDDAETWLATLTTALRAKLPQGDYILTLSRAYLQRHVVPSYLMLTGPSVYDISWLSPSYANEYLKVGQGVGMIDWVDPSKFYNRETFPQFTDRTWCSTTIRLCRGHDRIHDLRRPLQLLVRQSESVLFQISAFGVTLAKLVNWMGLRFR</sequence>
<organism evidence="1 2">
    <name type="scientific">Hygrophoropsis aurantiaca</name>
    <dbReference type="NCBI Taxonomy" id="72124"/>
    <lineage>
        <taxon>Eukaryota</taxon>
        <taxon>Fungi</taxon>
        <taxon>Dikarya</taxon>
        <taxon>Basidiomycota</taxon>
        <taxon>Agaricomycotina</taxon>
        <taxon>Agaricomycetes</taxon>
        <taxon>Agaricomycetidae</taxon>
        <taxon>Boletales</taxon>
        <taxon>Coniophorineae</taxon>
        <taxon>Hygrophoropsidaceae</taxon>
        <taxon>Hygrophoropsis</taxon>
    </lineage>
</organism>
<evidence type="ECO:0000313" key="2">
    <source>
        <dbReference type="Proteomes" id="UP000790377"/>
    </source>
</evidence>
<keyword evidence="2" id="KW-1185">Reference proteome</keyword>
<evidence type="ECO:0000313" key="1">
    <source>
        <dbReference type="EMBL" id="KAH7910225.1"/>
    </source>
</evidence>
<proteinExistence type="predicted"/>
<dbReference type="Proteomes" id="UP000790377">
    <property type="component" value="Unassembled WGS sequence"/>
</dbReference>
<reference evidence="1" key="1">
    <citation type="journal article" date="2021" name="New Phytol.">
        <title>Evolutionary innovations through gain and loss of genes in the ectomycorrhizal Boletales.</title>
        <authorList>
            <person name="Wu G."/>
            <person name="Miyauchi S."/>
            <person name="Morin E."/>
            <person name="Kuo A."/>
            <person name="Drula E."/>
            <person name="Varga T."/>
            <person name="Kohler A."/>
            <person name="Feng B."/>
            <person name="Cao Y."/>
            <person name="Lipzen A."/>
            <person name="Daum C."/>
            <person name="Hundley H."/>
            <person name="Pangilinan J."/>
            <person name="Johnson J."/>
            <person name="Barry K."/>
            <person name="LaButti K."/>
            <person name="Ng V."/>
            <person name="Ahrendt S."/>
            <person name="Min B."/>
            <person name="Choi I.G."/>
            <person name="Park H."/>
            <person name="Plett J.M."/>
            <person name="Magnuson J."/>
            <person name="Spatafora J.W."/>
            <person name="Nagy L.G."/>
            <person name="Henrissat B."/>
            <person name="Grigoriev I.V."/>
            <person name="Yang Z.L."/>
            <person name="Xu J."/>
            <person name="Martin F.M."/>
        </authorList>
    </citation>
    <scope>NUCLEOTIDE SEQUENCE</scope>
    <source>
        <strain evidence="1">ATCC 28755</strain>
    </source>
</reference>
<dbReference type="EMBL" id="MU267722">
    <property type="protein sequence ID" value="KAH7910225.1"/>
    <property type="molecule type" value="Genomic_DNA"/>
</dbReference>